<dbReference type="CDD" id="cd01300">
    <property type="entry name" value="YtcJ_like"/>
    <property type="match status" value="1"/>
</dbReference>
<dbReference type="Pfam" id="PF07969">
    <property type="entry name" value="Amidohydro_3"/>
    <property type="match status" value="1"/>
</dbReference>
<evidence type="ECO:0000313" key="2">
    <source>
        <dbReference type="EMBL" id="XCH10431.1"/>
    </source>
</evidence>
<dbReference type="InterPro" id="IPR011059">
    <property type="entry name" value="Metal-dep_hydrolase_composite"/>
</dbReference>
<dbReference type="PANTHER" id="PTHR22642">
    <property type="entry name" value="IMIDAZOLONEPROPIONASE"/>
    <property type="match status" value="1"/>
</dbReference>
<organism evidence="2">
    <name type="scientific">Arthrobacter sp. K5</name>
    <dbReference type="NCBI Taxonomy" id="2839623"/>
    <lineage>
        <taxon>Bacteria</taxon>
        <taxon>Bacillati</taxon>
        <taxon>Actinomycetota</taxon>
        <taxon>Actinomycetes</taxon>
        <taxon>Micrococcales</taxon>
        <taxon>Micrococcaceae</taxon>
        <taxon>Arthrobacter</taxon>
    </lineage>
</organism>
<gene>
    <name evidence="2" type="ORF">ABRP34_16550</name>
</gene>
<dbReference type="PANTHER" id="PTHR22642:SF2">
    <property type="entry name" value="PROTEIN LONG AFTER FAR-RED 3"/>
    <property type="match status" value="1"/>
</dbReference>
<dbReference type="EMBL" id="CP159279">
    <property type="protein sequence ID" value="XCH10431.1"/>
    <property type="molecule type" value="Genomic_DNA"/>
</dbReference>
<dbReference type="RefSeq" id="WP_353711028.1">
    <property type="nucleotide sequence ID" value="NZ_CP159279.1"/>
</dbReference>
<dbReference type="AlphaFoldDB" id="A0AAU8ELN0"/>
<keyword evidence="2" id="KW-0378">Hydrolase</keyword>
<dbReference type="SUPFAM" id="SSF51338">
    <property type="entry name" value="Composite domain of metallo-dependent hydrolases"/>
    <property type="match status" value="1"/>
</dbReference>
<dbReference type="SUPFAM" id="SSF51556">
    <property type="entry name" value="Metallo-dependent hydrolases"/>
    <property type="match status" value="1"/>
</dbReference>
<protein>
    <submittedName>
        <fullName evidence="2">Amidohydrolase</fullName>
        <ecNumber evidence="2">3.5.-.-</ecNumber>
    </submittedName>
</protein>
<feature type="domain" description="Amidohydrolase 3" evidence="1">
    <location>
        <begin position="51"/>
        <end position="538"/>
    </location>
</feature>
<dbReference type="InterPro" id="IPR032466">
    <property type="entry name" value="Metal_Hydrolase"/>
</dbReference>
<dbReference type="InterPro" id="IPR033932">
    <property type="entry name" value="YtcJ-like"/>
</dbReference>
<reference evidence="2" key="1">
    <citation type="submission" date="2024-06" db="EMBL/GenBank/DDBJ databases">
        <title>Biodegradation of dimethachlon by Arthrobacter sp. K5: mechanistic insights and ecological implications.</title>
        <authorList>
            <person name="Hu S."/>
            <person name="Lu P."/>
        </authorList>
    </citation>
    <scope>NUCLEOTIDE SEQUENCE</scope>
    <source>
        <strain evidence="2">K5</strain>
    </source>
</reference>
<dbReference type="EC" id="3.5.-.-" evidence="2"/>
<dbReference type="InterPro" id="IPR013108">
    <property type="entry name" value="Amidohydro_3"/>
</dbReference>
<accession>A0AAU8ELN0</accession>
<dbReference type="GO" id="GO:0016810">
    <property type="term" value="F:hydrolase activity, acting on carbon-nitrogen (but not peptide) bonds"/>
    <property type="evidence" value="ECO:0007669"/>
    <property type="project" value="InterPro"/>
</dbReference>
<dbReference type="Gene3D" id="2.30.40.10">
    <property type="entry name" value="Urease, subunit C, domain 1"/>
    <property type="match status" value="1"/>
</dbReference>
<sequence>MNPDVIILAGTVHTMDGRPPGSPAPQAVAIRDGVIAAVGSRADAAGWPAAEVIDFGDAVLTPGLVDCHIHPVFGLELTRGCDLSGAADLAAVRALLRAEAAATAPGEWVRGWGLDPNVFKSAAAHRSQIDDAVSGQPCLIRLFDGHSALASSRALDIAGVTGPRSFDQAAEVVCDGSGRPTGLLLEAAAVELVARVMPAESFAERKARLAELLTQFSQSGLTGAHVMDCNDDSLELYRALEEETDGGLPLRLRISPWCMPGTGEPDWRGLAEQIGVGGRRWEVAGVKLFVDGTVDNGTAWLFEPDAYGESVAPFWPRPEEYAAAVRYFAGRGIPTATHAIGDAGVAAVLDAFESLPPGTGATPALPGVHRIEHLETVPDELIGRFSRSGLIASMQPTHCTHYSRADHSDNWSIRLGTDRANNAWRCADLRAAGTILGLGSDWPIAPFEPLPILADAQLRRRSGRPGDQPIVPGQALTARQALEGYTSHAARAAGEWQVAGSVTVGKRADFTVFDVDPLAAAPDDLAAARVLATFVDGQAQHVAVGTGRQLSSLP</sequence>
<dbReference type="Gene3D" id="3.20.20.140">
    <property type="entry name" value="Metal-dependent hydrolases"/>
    <property type="match status" value="1"/>
</dbReference>
<evidence type="ECO:0000259" key="1">
    <source>
        <dbReference type="Pfam" id="PF07969"/>
    </source>
</evidence>
<name>A0AAU8ELN0_9MICC</name>
<dbReference type="Gene3D" id="3.10.310.70">
    <property type="match status" value="1"/>
</dbReference>
<proteinExistence type="predicted"/>